<proteinExistence type="predicted"/>
<evidence type="ECO:0000313" key="1">
    <source>
        <dbReference type="EMBL" id="GBP57848.1"/>
    </source>
</evidence>
<protein>
    <submittedName>
        <fullName evidence="1">Uncharacterized protein</fullName>
    </submittedName>
</protein>
<sequence>MYHLTQITIFQRSSTTATTAARAATTSIWEIDGTTSGVAVCAGSRTGSGLTALQESGRDTTTNGRGPTCTEDLVKVAGHRCP</sequence>
<comment type="caution">
    <text evidence="1">The sequence shown here is derived from an EMBL/GenBank/DDBJ whole genome shotgun (WGS) entry which is preliminary data.</text>
</comment>
<reference evidence="1 2" key="1">
    <citation type="journal article" date="2019" name="Commun. Biol.">
        <title>The bagworm genome reveals a unique fibroin gene that provides high tensile strength.</title>
        <authorList>
            <person name="Kono N."/>
            <person name="Nakamura H."/>
            <person name="Ohtoshi R."/>
            <person name="Tomita M."/>
            <person name="Numata K."/>
            <person name="Arakawa K."/>
        </authorList>
    </citation>
    <scope>NUCLEOTIDE SEQUENCE [LARGE SCALE GENOMIC DNA]</scope>
</reference>
<gene>
    <name evidence="1" type="ORF">EVAR_41517_1</name>
</gene>
<accession>A0A4C1X2A8</accession>
<organism evidence="1 2">
    <name type="scientific">Eumeta variegata</name>
    <name type="common">Bagworm moth</name>
    <name type="synonym">Eumeta japonica</name>
    <dbReference type="NCBI Taxonomy" id="151549"/>
    <lineage>
        <taxon>Eukaryota</taxon>
        <taxon>Metazoa</taxon>
        <taxon>Ecdysozoa</taxon>
        <taxon>Arthropoda</taxon>
        <taxon>Hexapoda</taxon>
        <taxon>Insecta</taxon>
        <taxon>Pterygota</taxon>
        <taxon>Neoptera</taxon>
        <taxon>Endopterygota</taxon>
        <taxon>Lepidoptera</taxon>
        <taxon>Glossata</taxon>
        <taxon>Ditrysia</taxon>
        <taxon>Tineoidea</taxon>
        <taxon>Psychidae</taxon>
        <taxon>Oiketicinae</taxon>
        <taxon>Eumeta</taxon>
    </lineage>
</organism>
<keyword evidence="2" id="KW-1185">Reference proteome</keyword>
<dbReference type="AlphaFoldDB" id="A0A4C1X2A8"/>
<dbReference type="Proteomes" id="UP000299102">
    <property type="component" value="Unassembled WGS sequence"/>
</dbReference>
<dbReference type="EMBL" id="BGZK01000721">
    <property type="protein sequence ID" value="GBP57848.1"/>
    <property type="molecule type" value="Genomic_DNA"/>
</dbReference>
<evidence type="ECO:0000313" key="2">
    <source>
        <dbReference type="Proteomes" id="UP000299102"/>
    </source>
</evidence>
<name>A0A4C1X2A8_EUMVA</name>